<comment type="caution">
    <text evidence="2">The sequence shown here is derived from an EMBL/GenBank/DDBJ whole genome shotgun (WGS) entry which is preliminary data.</text>
</comment>
<protein>
    <recommendedName>
        <fullName evidence="1">U3 small nucleolar RNA-associated protein NOL7 C-terminal domain-containing protein</fullName>
    </recommendedName>
</protein>
<name>V8PIG6_OPHHA</name>
<dbReference type="Pfam" id="PF08157">
    <property type="entry name" value="NUC129"/>
    <property type="match status" value="1"/>
</dbReference>
<keyword evidence="3" id="KW-1185">Reference proteome</keyword>
<dbReference type="GO" id="GO:0005730">
    <property type="term" value="C:nucleolus"/>
    <property type="evidence" value="ECO:0007669"/>
    <property type="project" value="TreeGrafter"/>
</dbReference>
<gene>
    <name evidence="2" type="ORF">L345_00399</name>
</gene>
<reference evidence="2 3" key="1">
    <citation type="journal article" date="2013" name="Proc. Natl. Acad. Sci. U.S.A.">
        <title>The king cobra genome reveals dynamic gene evolution and adaptation in the snake venom system.</title>
        <authorList>
            <person name="Vonk F.J."/>
            <person name="Casewell N.R."/>
            <person name="Henkel C.V."/>
            <person name="Heimberg A.M."/>
            <person name="Jansen H.J."/>
            <person name="McCleary R.J."/>
            <person name="Kerkkamp H.M."/>
            <person name="Vos R.A."/>
            <person name="Guerreiro I."/>
            <person name="Calvete J.J."/>
            <person name="Wuster W."/>
            <person name="Woods A.E."/>
            <person name="Logan J.M."/>
            <person name="Harrison R.A."/>
            <person name="Castoe T.A."/>
            <person name="de Koning A.P."/>
            <person name="Pollock D.D."/>
            <person name="Yandell M."/>
            <person name="Calderon D."/>
            <person name="Renjifo C."/>
            <person name="Currier R.B."/>
            <person name="Salgado D."/>
            <person name="Pla D."/>
            <person name="Sanz L."/>
            <person name="Hyder A.S."/>
            <person name="Ribeiro J.M."/>
            <person name="Arntzen J.W."/>
            <person name="van den Thillart G.E."/>
            <person name="Boetzer M."/>
            <person name="Pirovano W."/>
            <person name="Dirks R.P."/>
            <person name="Spaink H.P."/>
            <person name="Duboule D."/>
            <person name="McGlinn E."/>
            <person name="Kini R.M."/>
            <person name="Richardson M.K."/>
        </authorList>
    </citation>
    <scope>NUCLEOTIDE SEQUENCE</scope>
    <source>
        <tissue evidence="2">Blood</tissue>
    </source>
</reference>
<evidence type="ECO:0000259" key="1">
    <source>
        <dbReference type="Pfam" id="PF08157"/>
    </source>
</evidence>
<proteinExistence type="predicted"/>
<accession>V8PIG6</accession>
<dbReference type="GO" id="GO:0003723">
    <property type="term" value="F:RNA binding"/>
    <property type="evidence" value="ECO:0007669"/>
    <property type="project" value="TreeGrafter"/>
</dbReference>
<sequence length="142" mass="16730">MCPSSELDLIEDDVSFVRHIQRESNWTNLSIENYEIFKFFLNFSFISTNSTIDEQDQNVEDEVENQDDSEKDCEEEISATRCPPNYMAVWLKDQELTNQQQQEAKNFIQKHLYGASCNRTTGKGVLHNELRKYINRVIIRTQ</sequence>
<dbReference type="AlphaFoldDB" id="V8PIG6"/>
<feature type="non-terminal residue" evidence="2">
    <location>
        <position position="1"/>
    </location>
</feature>
<dbReference type="Proteomes" id="UP000018936">
    <property type="component" value="Unassembled WGS sequence"/>
</dbReference>
<dbReference type="PANTHER" id="PTHR32337:SF2">
    <property type="entry name" value="NUCLEOLAR PROTEIN 7"/>
    <property type="match status" value="1"/>
</dbReference>
<dbReference type="InterPro" id="IPR012579">
    <property type="entry name" value="NOL7_C"/>
</dbReference>
<evidence type="ECO:0000313" key="2">
    <source>
        <dbReference type="EMBL" id="ETE73761.1"/>
    </source>
</evidence>
<feature type="domain" description="U3 small nucleolar RNA-associated protein NOL7 C-terminal" evidence="1">
    <location>
        <begin position="86"/>
        <end position="124"/>
    </location>
</feature>
<dbReference type="EMBL" id="AZIM01000043">
    <property type="protein sequence ID" value="ETE73761.1"/>
    <property type="molecule type" value="Genomic_DNA"/>
</dbReference>
<dbReference type="OrthoDB" id="9907143at2759"/>
<dbReference type="PANTHER" id="PTHR32337">
    <property type="entry name" value="NUCLEOLAR PROTEIN 7"/>
    <property type="match status" value="1"/>
</dbReference>
<evidence type="ECO:0000313" key="3">
    <source>
        <dbReference type="Proteomes" id="UP000018936"/>
    </source>
</evidence>
<organism evidence="2 3">
    <name type="scientific">Ophiophagus hannah</name>
    <name type="common">King cobra</name>
    <name type="synonym">Naja hannah</name>
    <dbReference type="NCBI Taxonomy" id="8665"/>
    <lineage>
        <taxon>Eukaryota</taxon>
        <taxon>Metazoa</taxon>
        <taxon>Chordata</taxon>
        <taxon>Craniata</taxon>
        <taxon>Vertebrata</taxon>
        <taxon>Euteleostomi</taxon>
        <taxon>Lepidosauria</taxon>
        <taxon>Squamata</taxon>
        <taxon>Bifurcata</taxon>
        <taxon>Unidentata</taxon>
        <taxon>Episquamata</taxon>
        <taxon>Toxicofera</taxon>
        <taxon>Serpentes</taxon>
        <taxon>Colubroidea</taxon>
        <taxon>Elapidae</taxon>
        <taxon>Elapinae</taxon>
        <taxon>Ophiophagus</taxon>
    </lineage>
</organism>